<reference evidence="2 3" key="1">
    <citation type="journal article" date="2021" name="Hortic Res">
        <title>The domestication of Cucurbita argyrosperma as revealed by the genome of its wild relative.</title>
        <authorList>
            <person name="Barrera-Redondo J."/>
            <person name="Sanchez-de la Vega G."/>
            <person name="Aguirre-Liguori J.A."/>
            <person name="Castellanos-Morales G."/>
            <person name="Gutierrez-Guerrero Y.T."/>
            <person name="Aguirre-Dugua X."/>
            <person name="Aguirre-Planter E."/>
            <person name="Tenaillon M.I."/>
            <person name="Lira-Saade R."/>
            <person name="Eguiarte L.E."/>
        </authorList>
    </citation>
    <scope>NUCLEOTIDE SEQUENCE [LARGE SCALE GENOMIC DNA]</scope>
    <source>
        <strain evidence="2">JBR-2021</strain>
    </source>
</reference>
<dbReference type="Proteomes" id="UP000685013">
    <property type="component" value="Chromosome 11"/>
</dbReference>
<sequence length="92" mass="10149">MVTLFAQVKTQGGGEGGHTFVSDSGEYQILRIWIVAISIFILPQQKASKLKSKTRFHRKRGSQKSSSFNDGPFTSITAAVEMPRLPAISEHN</sequence>
<feature type="region of interest" description="Disordered" evidence="1">
    <location>
        <begin position="48"/>
        <end position="73"/>
    </location>
</feature>
<keyword evidence="3" id="KW-1185">Reference proteome</keyword>
<feature type="non-terminal residue" evidence="2">
    <location>
        <position position="1"/>
    </location>
</feature>
<feature type="compositionally biased region" description="Basic residues" evidence="1">
    <location>
        <begin position="48"/>
        <end position="62"/>
    </location>
</feature>
<evidence type="ECO:0000313" key="2">
    <source>
        <dbReference type="EMBL" id="KAG6588151.1"/>
    </source>
</evidence>
<evidence type="ECO:0000313" key="3">
    <source>
        <dbReference type="Proteomes" id="UP000685013"/>
    </source>
</evidence>
<evidence type="ECO:0000256" key="1">
    <source>
        <dbReference type="SAM" id="MobiDB-lite"/>
    </source>
</evidence>
<accession>A0AAV6MUW2</accession>
<comment type="caution">
    <text evidence="2">The sequence shown here is derived from an EMBL/GenBank/DDBJ whole genome shotgun (WGS) entry which is preliminary data.</text>
</comment>
<organism evidence="2 3">
    <name type="scientific">Cucurbita argyrosperma subsp. sororia</name>
    <dbReference type="NCBI Taxonomy" id="37648"/>
    <lineage>
        <taxon>Eukaryota</taxon>
        <taxon>Viridiplantae</taxon>
        <taxon>Streptophyta</taxon>
        <taxon>Embryophyta</taxon>
        <taxon>Tracheophyta</taxon>
        <taxon>Spermatophyta</taxon>
        <taxon>Magnoliopsida</taxon>
        <taxon>eudicotyledons</taxon>
        <taxon>Gunneridae</taxon>
        <taxon>Pentapetalae</taxon>
        <taxon>rosids</taxon>
        <taxon>fabids</taxon>
        <taxon>Cucurbitales</taxon>
        <taxon>Cucurbitaceae</taxon>
        <taxon>Cucurbiteae</taxon>
        <taxon>Cucurbita</taxon>
    </lineage>
</organism>
<dbReference type="EMBL" id="JAGKQH010000011">
    <property type="protein sequence ID" value="KAG6588151.1"/>
    <property type="molecule type" value="Genomic_DNA"/>
</dbReference>
<protein>
    <submittedName>
        <fullName evidence="2">Uncharacterized protein</fullName>
    </submittedName>
</protein>
<feature type="compositionally biased region" description="Polar residues" evidence="1">
    <location>
        <begin position="63"/>
        <end position="73"/>
    </location>
</feature>
<dbReference type="AlphaFoldDB" id="A0AAV6MUW2"/>
<name>A0AAV6MUW2_9ROSI</name>
<gene>
    <name evidence="2" type="ORF">SDJN03_16716</name>
</gene>
<proteinExistence type="predicted"/>